<gene>
    <name evidence="1" type="ORF">SCUD_LOCUS15505</name>
</gene>
<evidence type="ECO:0000313" key="1">
    <source>
        <dbReference type="EMBL" id="VDP59421.1"/>
    </source>
</evidence>
<keyword evidence="2" id="KW-1185">Reference proteome</keyword>
<protein>
    <submittedName>
        <fullName evidence="3">MT domain-containing protein</fullName>
    </submittedName>
</protein>
<organism evidence="3">
    <name type="scientific">Schistosoma curassoni</name>
    <dbReference type="NCBI Taxonomy" id="6186"/>
    <lineage>
        <taxon>Eukaryota</taxon>
        <taxon>Metazoa</taxon>
        <taxon>Spiralia</taxon>
        <taxon>Lophotrochozoa</taxon>
        <taxon>Platyhelminthes</taxon>
        <taxon>Trematoda</taxon>
        <taxon>Digenea</taxon>
        <taxon>Strigeidida</taxon>
        <taxon>Schistosomatoidea</taxon>
        <taxon>Schistosomatidae</taxon>
        <taxon>Schistosoma</taxon>
    </lineage>
</organism>
<proteinExistence type="predicted"/>
<dbReference type="AlphaFoldDB" id="A0A183KKE4"/>
<dbReference type="EMBL" id="UZAK01037679">
    <property type="protein sequence ID" value="VDP59421.1"/>
    <property type="molecule type" value="Genomic_DNA"/>
</dbReference>
<sequence>MDETLRGTPLDSPDIKAACTDLLKDITPPTTEEIRMVIRQTKCEKAAEPDNVTAGALKSNIGATANMLYVIFKKIWEEEQVLTD</sequence>
<name>A0A183KKE4_9TREM</name>
<reference evidence="3" key="1">
    <citation type="submission" date="2016-06" db="UniProtKB">
        <authorList>
            <consortium name="WormBaseParasite"/>
        </authorList>
    </citation>
    <scope>IDENTIFICATION</scope>
</reference>
<accession>A0A183KKE4</accession>
<evidence type="ECO:0000313" key="3">
    <source>
        <dbReference type="WBParaSite" id="SCUD_0001550801-mRNA-1"/>
    </source>
</evidence>
<dbReference type="WBParaSite" id="SCUD_0001550801-mRNA-1">
    <property type="protein sequence ID" value="SCUD_0001550801-mRNA-1"/>
    <property type="gene ID" value="SCUD_0001550801"/>
</dbReference>
<evidence type="ECO:0000313" key="2">
    <source>
        <dbReference type="Proteomes" id="UP000279833"/>
    </source>
</evidence>
<reference evidence="1 2" key="2">
    <citation type="submission" date="2018-11" db="EMBL/GenBank/DDBJ databases">
        <authorList>
            <consortium name="Pathogen Informatics"/>
        </authorList>
    </citation>
    <scope>NUCLEOTIDE SEQUENCE [LARGE SCALE GENOMIC DNA]</scope>
    <source>
        <strain evidence="1">Dakar</strain>
        <strain evidence="2">Dakar, Senegal</strain>
    </source>
</reference>
<dbReference type="Proteomes" id="UP000279833">
    <property type="component" value="Unassembled WGS sequence"/>
</dbReference>